<evidence type="ECO:0000256" key="4">
    <source>
        <dbReference type="SAM" id="MobiDB-lite"/>
    </source>
</evidence>
<comment type="caution">
    <text evidence="5">The sequence shown here is derived from an EMBL/GenBank/DDBJ whole genome shotgun (WGS) entry which is preliminary data.</text>
</comment>
<dbReference type="AlphaFoldDB" id="A0AA47N2V6"/>
<feature type="region of interest" description="Disordered" evidence="4">
    <location>
        <begin position="17"/>
        <end position="37"/>
    </location>
</feature>
<evidence type="ECO:0000256" key="1">
    <source>
        <dbReference type="ARBA" id="ARBA00004234"/>
    </source>
</evidence>
<comment type="similarity">
    <text evidence="2">Belongs to the rogdi family.</text>
</comment>
<evidence type="ECO:0000256" key="2">
    <source>
        <dbReference type="ARBA" id="ARBA00005535"/>
    </source>
</evidence>
<dbReference type="Proteomes" id="UP001174136">
    <property type="component" value="Unassembled WGS sequence"/>
</dbReference>
<dbReference type="GO" id="GO:0043291">
    <property type="term" value="C:RAVE complex"/>
    <property type="evidence" value="ECO:0007669"/>
    <property type="project" value="TreeGrafter"/>
</dbReference>
<evidence type="ECO:0000313" key="5">
    <source>
        <dbReference type="EMBL" id="KAK0150865.1"/>
    </source>
</evidence>
<dbReference type="EMBL" id="JAOPHQ010001432">
    <property type="protein sequence ID" value="KAK0150865.1"/>
    <property type="molecule type" value="Genomic_DNA"/>
</dbReference>
<dbReference type="PANTHER" id="PTHR13618:SF1">
    <property type="entry name" value="PROTEIN ROGDI HOMOLOG"/>
    <property type="match status" value="1"/>
</dbReference>
<proteinExistence type="inferred from homology"/>
<dbReference type="PANTHER" id="PTHR13618">
    <property type="entry name" value="LEUCINE ZIPPER CONTAINING TRANSCRIPTION FACTOR LZF1"/>
    <property type="match status" value="1"/>
</dbReference>
<sequence>MRTNGWRSQSDVRLVGGTSTAQGLQLRGSSSSTTTTTSLLKMLNPQRSLSELPKMSAANQVERAVMEEEFNWLLKEEVHSVLKQLQDILKEASRRFSMPTTGLDGQVKQENFILGSTTMDQVKGVLTLQGEALTQAVSDFHWDLRDINLKVSKSSQVLHFQFRDDKQWKLQQIQDARNHVNQALQLLSSRDESYHFKTGAEVNKLMDAVMLQLTRARNRLTTPATMTLPELATSGLMKMFSPPMPGDVMVNFYINLSKLCLAVYQLHNFKPAGSSVLHNPGSTFELNNNRFEVSHVHKVECVVPWLNDTLVFFTISLQLCQQLKDKVSTTCYANIETQCLK</sequence>
<dbReference type="InterPro" id="IPR028241">
    <property type="entry name" value="RAVE2/Rogdi"/>
</dbReference>
<reference evidence="5" key="1">
    <citation type="journal article" date="2023" name="Front. Mar. Sci.">
        <title>A new Merluccius polli reference genome to investigate the effects of global change in West African waters.</title>
        <authorList>
            <person name="Mateo J.L."/>
            <person name="Blanco-Fernandez C."/>
            <person name="Garcia-Vazquez E."/>
            <person name="Machado-Schiaffino G."/>
        </authorList>
    </citation>
    <scope>NUCLEOTIDE SEQUENCE</scope>
    <source>
        <strain evidence="5">C29</strain>
        <tissue evidence="5">Fin</tissue>
    </source>
</reference>
<name>A0AA47N2V6_MERPO</name>
<dbReference type="Pfam" id="PF10259">
    <property type="entry name" value="Rogdi_lz"/>
    <property type="match status" value="1"/>
</dbReference>
<evidence type="ECO:0000313" key="6">
    <source>
        <dbReference type="Proteomes" id="UP001174136"/>
    </source>
</evidence>
<protein>
    <recommendedName>
        <fullName evidence="3">Protein rogdi homolog</fullName>
    </recommendedName>
</protein>
<gene>
    <name evidence="5" type="primary">rogdi</name>
    <name evidence="5" type="ORF">N1851_008028</name>
</gene>
<keyword evidence="6" id="KW-1185">Reference proteome</keyword>
<evidence type="ECO:0000256" key="3">
    <source>
        <dbReference type="ARBA" id="ARBA00022046"/>
    </source>
</evidence>
<comment type="subcellular location">
    <subcellularLocation>
        <location evidence="1">Cytoplasmic vesicle</location>
        <location evidence="1">Secretory vesicle</location>
        <location evidence="1">Synaptic vesicle</location>
    </subcellularLocation>
</comment>
<accession>A0AA47N2V6</accession>
<organism evidence="5 6">
    <name type="scientific">Merluccius polli</name>
    <name type="common">Benguela hake</name>
    <name type="synonym">Merluccius cadenati</name>
    <dbReference type="NCBI Taxonomy" id="89951"/>
    <lineage>
        <taxon>Eukaryota</taxon>
        <taxon>Metazoa</taxon>
        <taxon>Chordata</taxon>
        <taxon>Craniata</taxon>
        <taxon>Vertebrata</taxon>
        <taxon>Euteleostomi</taxon>
        <taxon>Actinopterygii</taxon>
        <taxon>Neopterygii</taxon>
        <taxon>Teleostei</taxon>
        <taxon>Neoteleostei</taxon>
        <taxon>Acanthomorphata</taxon>
        <taxon>Zeiogadaria</taxon>
        <taxon>Gadariae</taxon>
        <taxon>Gadiformes</taxon>
        <taxon>Gadoidei</taxon>
        <taxon>Merlucciidae</taxon>
        <taxon>Merluccius</taxon>
    </lineage>
</organism>
<dbReference type="GO" id="GO:0008021">
    <property type="term" value="C:synaptic vesicle"/>
    <property type="evidence" value="ECO:0007669"/>
    <property type="project" value="UniProtKB-SubCell"/>
</dbReference>